<evidence type="ECO:0000256" key="5">
    <source>
        <dbReference type="ARBA" id="ARBA00022679"/>
    </source>
</evidence>
<dbReference type="GO" id="GO:0006535">
    <property type="term" value="P:cysteine biosynthetic process from serine"/>
    <property type="evidence" value="ECO:0007669"/>
    <property type="project" value="UniProtKB-UniRule"/>
</dbReference>
<dbReference type="NCBIfam" id="TIGR01136">
    <property type="entry name" value="cysKM"/>
    <property type="match status" value="1"/>
</dbReference>
<dbReference type="InterPro" id="IPR050214">
    <property type="entry name" value="Cys_Synth/Cystath_Beta-Synth"/>
</dbReference>
<evidence type="ECO:0000259" key="13">
    <source>
        <dbReference type="Pfam" id="PF00291"/>
    </source>
</evidence>
<dbReference type="PROSITE" id="PS00901">
    <property type="entry name" value="CYS_SYNTHASE"/>
    <property type="match status" value="1"/>
</dbReference>
<evidence type="ECO:0000256" key="6">
    <source>
        <dbReference type="ARBA" id="ARBA00022898"/>
    </source>
</evidence>
<evidence type="ECO:0000256" key="8">
    <source>
        <dbReference type="ARBA" id="ARBA00047931"/>
    </source>
</evidence>
<proteinExistence type="inferred from homology"/>
<gene>
    <name evidence="14" type="primary">cysM</name>
    <name evidence="14" type="ORF">KOLFYP65_01422</name>
</gene>
<feature type="modified residue" description="N6-(pyridoxal phosphate)lysine" evidence="11">
    <location>
        <position position="81"/>
    </location>
</feature>
<evidence type="ECO:0000256" key="1">
    <source>
        <dbReference type="ARBA" id="ARBA00001933"/>
    </source>
</evidence>
<evidence type="ECO:0000256" key="4">
    <source>
        <dbReference type="ARBA" id="ARBA00022605"/>
    </source>
</evidence>
<dbReference type="Gene3D" id="3.40.50.1100">
    <property type="match status" value="2"/>
</dbReference>
<dbReference type="FunFam" id="3.40.50.1100:FF:000029">
    <property type="entry name" value="Cysteine synthase"/>
    <property type="match status" value="1"/>
</dbReference>
<keyword evidence="4 12" id="KW-0028">Amino-acid biosynthesis</keyword>
<comment type="similarity">
    <text evidence="3 12">Belongs to the cysteine synthase/cystathionine beta-synthase family.</text>
</comment>
<dbReference type="CDD" id="cd01561">
    <property type="entry name" value="CBS_like"/>
    <property type="match status" value="1"/>
</dbReference>
<dbReference type="FunFam" id="3.40.50.1100:FF:000003">
    <property type="entry name" value="Cystathionine beta-synthase"/>
    <property type="match status" value="1"/>
</dbReference>
<accession>A0A6N3HPR7</accession>
<dbReference type="AlphaFoldDB" id="A0A6N3HPR7"/>
<dbReference type="EMBL" id="CACRTM010000041">
    <property type="protein sequence ID" value="VYU78408.1"/>
    <property type="molecule type" value="Genomic_DNA"/>
</dbReference>
<comment type="function">
    <text evidence="9">Two cysteine synthase enzymes are found. Both catalyze the same reaction. Cysteine synthase B can also use thiosulfate in place of sulfide to give cysteine thiosulfonate as a product.</text>
</comment>
<keyword evidence="6 10" id="KW-0663">Pyridoxal phosphate</keyword>
<organism evidence="14">
    <name type="scientific">Klebsiella oxytoca</name>
    <dbReference type="NCBI Taxonomy" id="571"/>
    <lineage>
        <taxon>Bacteria</taxon>
        <taxon>Pseudomonadati</taxon>
        <taxon>Pseudomonadota</taxon>
        <taxon>Gammaproteobacteria</taxon>
        <taxon>Enterobacterales</taxon>
        <taxon>Enterobacteriaceae</taxon>
        <taxon>Klebsiella/Raoultella group</taxon>
        <taxon>Klebsiella</taxon>
    </lineage>
</organism>
<evidence type="ECO:0000256" key="3">
    <source>
        <dbReference type="ARBA" id="ARBA00007103"/>
    </source>
</evidence>
<protein>
    <recommendedName>
        <fullName evidence="12">Cysteine synthase</fullName>
        <ecNumber evidence="12">2.5.1.47</ecNumber>
    </recommendedName>
</protein>
<evidence type="ECO:0000256" key="12">
    <source>
        <dbReference type="RuleBase" id="RU003985"/>
    </source>
</evidence>
<evidence type="ECO:0000313" key="14">
    <source>
        <dbReference type="EMBL" id="VYU78408.1"/>
    </source>
</evidence>
<evidence type="ECO:0000256" key="10">
    <source>
        <dbReference type="PIRSR" id="PIRSR605856-50"/>
    </source>
</evidence>
<dbReference type="InterPro" id="IPR005856">
    <property type="entry name" value="Cys_synth"/>
</dbReference>
<keyword evidence="5 12" id="KW-0808">Transferase</keyword>
<dbReference type="SUPFAM" id="SSF53686">
    <property type="entry name" value="Tryptophan synthase beta subunit-like PLP-dependent enzymes"/>
    <property type="match status" value="1"/>
</dbReference>
<evidence type="ECO:0000256" key="11">
    <source>
        <dbReference type="PIRSR" id="PIRSR605856-51"/>
    </source>
</evidence>
<dbReference type="PANTHER" id="PTHR10314">
    <property type="entry name" value="CYSTATHIONINE BETA-SYNTHASE"/>
    <property type="match status" value="1"/>
</dbReference>
<dbReference type="UniPathway" id="UPA00136">
    <property type="reaction ID" value="UER00200"/>
</dbReference>
<reference evidence="14" key="1">
    <citation type="submission" date="2019-11" db="EMBL/GenBank/DDBJ databases">
        <authorList>
            <person name="Feng L."/>
        </authorList>
    </citation>
    <scope>NUCLEOTIDE SEQUENCE</scope>
    <source>
        <strain evidence="14">KOxytocaLFYP65</strain>
    </source>
</reference>
<comment type="catalytic activity">
    <reaction evidence="8 12">
        <text>O-acetyl-L-serine + hydrogen sulfide = L-cysteine + acetate</text>
        <dbReference type="Rhea" id="RHEA:14829"/>
        <dbReference type="ChEBI" id="CHEBI:29919"/>
        <dbReference type="ChEBI" id="CHEBI:30089"/>
        <dbReference type="ChEBI" id="CHEBI:35235"/>
        <dbReference type="ChEBI" id="CHEBI:58340"/>
        <dbReference type="EC" id="2.5.1.47"/>
    </reaction>
</comment>
<evidence type="ECO:0000256" key="9">
    <source>
        <dbReference type="ARBA" id="ARBA00058458"/>
    </source>
</evidence>
<dbReference type="InterPro" id="IPR036052">
    <property type="entry name" value="TrpB-like_PALP_sf"/>
</dbReference>
<evidence type="ECO:0000256" key="7">
    <source>
        <dbReference type="ARBA" id="ARBA00023192"/>
    </source>
</evidence>
<feature type="domain" description="Tryptophan synthase beta chain-like PALP" evidence="13">
    <location>
        <begin position="45"/>
        <end position="321"/>
    </location>
</feature>
<feature type="binding site" evidence="10">
    <location>
        <begin position="214"/>
        <end position="218"/>
    </location>
    <ligand>
        <name>pyridoxal 5'-phosphate</name>
        <dbReference type="ChEBI" id="CHEBI:597326"/>
    </ligand>
</feature>
<evidence type="ECO:0000256" key="2">
    <source>
        <dbReference type="ARBA" id="ARBA00004962"/>
    </source>
</evidence>
<keyword evidence="7 12" id="KW-0198">Cysteine biosynthesis</keyword>
<feature type="binding site" evidence="10">
    <location>
        <position position="295"/>
    </location>
    <ligand>
        <name>pyridoxal 5'-phosphate</name>
        <dbReference type="ChEBI" id="CHEBI:597326"/>
    </ligand>
</feature>
<sequence>MFIAVFATAGLGSPDKTPASPSGDVCRPGKRFPAFLLGKTVNTLEQTIGNTPLVKLQRLGPDNGSEIWVKLEGNNPAGSVKDRAALSMIVEAEKRGEIKPGDVLIEATSGNTGIALAMIAALKGYQMKLLMPDNMSQERRAAMRAYGAELILVTKEQGMEGARDLALAMAQRGEGKLLDQFNNPDNPYAHYTTTGPEIWRQTEGRITHFVSSMGTTGTITGVSRFLREQAKAVSIVGLQPEEGSSIPGIRRWPAEYMPGIFNAQLVDAVLDIHQQDAENTMRMLAVQEGIFCGVSSGGAVAGALRIARENPGAVVVAIVCDRGDRYLSTGVFGEEHFTQGAGI</sequence>
<feature type="binding site" evidence="10">
    <location>
        <position position="111"/>
    </location>
    <ligand>
        <name>pyridoxal 5'-phosphate</name>
        <dbReference type="ChEBI" id="CHEBI:597326"/>
    </ligand>
</feature>
<dbReference type="InterPro" id="IPR001216">
    <property type="entry name" value="P-phosphate_BS"/>
</dbReference>
<dbReference type="EC" id="2.5.1.47" evidence="12"/>
<dbReference type="NCBIfam" id="NF008735">
    <property type="entry name" value="PRK11761.1"/>
    <property type="match status" value="1"/>
</dbReference>
<dbReference type="GO" id="GO:0004124">
    <property type="term" value="F:cysteine synthase activity"/>
    <property type="evidence" value="ECO:0007669"/>
    <property type="project" value="UniProtKB-UniRule"/>
</dbReference>
<comment type="pathway">
    <text evidence="2">Amino-acid biosynthesis; L-cysteine biosynthesis; L-cysteine from L-serine: step 2/2.</text>
</comment>
<dbReference type="InterPro" id="IPR005858">
    <property type="entry name" value="CysM"/>
</dbReference>
<comment type="cofactor">
    <cofactor evidence="1 10 12">
        <name>pyridoxal 5'-phosphate</name>
        <dbReference type="ChEBI" id="CHEBI:597326"/>
    </cofactor>
</comment>
<name>A0A6N3HPR7_KLEOX</name>
<dbReference type="Pfam" id="PF00291">
    <property type="entry name" value="PALP"/>
    <property type="match status" value="1"/>
</dbReference>
<dbReference type="NCBIfam" id="TIGR01138">
    <property type="entry name" value="cysM"/>
    <property type="match status" value="1"/>
</dbReference>
<dbReference type="InterPro" id="IPR001926">
    <property type="entry name" value="TrpB-like_PALP"/>
</dbReference>